<proteinExistence type="predicted"/>
<name>A0ACB8TCS6_9AGAM</name>
<evidence type="ECO:0000313" key="1">
    <source>
        <dbReference type="EMBL" id="KAI0065940.1"/>
    </source>
</evidence>
<keyword evidence="2" id="KW-1185">Reference proteome</keyword>
<organism evidence="1 2">
    <name type="scientific">Artomyces pyxidatus</name>
    <dbReference type="NCBI Taxonomy" id="48021"/>
    <lineage>
        <taxon>Eukaryota</taxon>
        <taxon>Fungi</taxon>
        <taxon>Dikarya</taxon>
        <taxon>Basidiomycota</taxon>
        <taxon>Agaricomycotina</taxon>
        <taxon>Agaricomycetes</taxon>
        <taxon>Russulales</taxon>
        <taxon>Auriscalpiaceae</taxon>
        <taxon>Artomyces</taxon>
    </lineage>
</organism>
<protein>
    <submittedName>
        <fullName evidence="1">Uncharacterized protein</fullName>
    </submittedName>
</protein>
<accession>A0ACB8TCS6</accession>
<dbReference type="Proteomes" id="UP000814140">
    <property type="component" value="Unassembled WGS sequence"/>
</dbReference>
<sequence>MEPHPLKILLQSQLASDSLAVLHLPYVLPTLSPQHLLPSPHLQKWIARLNSLIHSKDPGARWAGLVLATKTSVLSKSIMMEHAQSWIGAALPLLSKSEPAPNLKAAIRLLLHIFSAANDIPEFQRQLATPNVPKFSLALVALAEKPESNDLKLLALETLAELIPLYPTLHKSLYGSLTTLCLRHLSGSAPKPTTVTLLSATSRLYAVLPVTGGKVGAANLWRKGIDETLTFAWAAFVALRTTFPFDARLQPSRQQPPSRDDSLLSVPLSVDRLRSAVRILCDLLRFTTSRPLQVPVGPLAKFCQILLSCTPDEKKEGHVDPTIRTMEEAVIPELWKLGAELLGGLLICTRQHMTPNVARFAAIIVFHLERPLTPAQRIPLLQVLTPALTLPHTLHHPILPTRITKALLSILSVLLPSQPEAQSDVGTSGSKSRKGKKRAREYDGDEVFKISNDMMCPSLADGEMVMAALDALRLVLRNPYVSPASHSVACRVLLSLNLALPLLPPSHVSVDLNMHTRLLSTIQAMCLELGAGTPSAMSKSLGLVMHELRDGLGTSDSPAEASPQRFLDVLLHPRAPPLVRSLPHVETLSLFRAEEATEEVEVREALHIGAIGPPSRPSAEEPQGVNRASTPPPSRPLYRDTAAATAFPTRPASSALSSRLRDDAPSSAPIQSPKTVSSARETASLTTGTISQTPAAVASASSDARPPPRSSPERPEVAHVVMPMEEDEDNEEIPSIDMGSDSE</sequence>
<evidence type="ECO:0000313" key="2">
    <source>
        <dbReference type="Proteomes" id="UP000814140"/>
    </source>
</evidence>
<dbReference type="EMBL" id="MU277194">
    <property type="protein sequence ID" value="KAI0065940.1"/>
    <property type="molecule type" value="Genomic_DNA"/>
</dbReference>
<reference evidence="1" key="2">
    <citation type="journal article" date="2022" name="New Phytol.">
        <title>Evolutionary transition to the ectomycorrhizal habit in the genomes of a hyperdiverse lineage of mushroom-forming fungi.</title>
        <authorList>
            <person name="Looney B."/>
            <person name="Miyauchi S."/>
            <person name="Morin E."/>
            <person name="Drula E."/>
            <person name="Courty P.E."/>
            <person name="Kohler A."/>
            <person name="Kuo A."/>
            <person name="LaButti K."/>
            <person name="Pangilinan J."/>
            <person name="Lipzen A."/>
            <person name="Riley R."/>
            <person name="Andreopoulos W."/>
            <person name="He G."/>
            <person name="Johnson J."/>
            <person name="Nolan M."/>
            <person name="Tritt A."/>
            <person name="Barry K.W."/>
            <person name="Grigoriev I.V."/>
            <person name="Nagy L.G."/>
            <person name="Hibbett D."/>
            <person name="Henrissat B."/>
            <person name="Matheny P.B."/>
            <person name="Labbe J."/>
            <person name="Martin F.M."/>
        </authorList>
    </citation>
    <scope>NUCLEOTIDE SEQUENCE</scope>
    <source>
        <strain evidence="1">HHB10654</strain>
    </source>
</reference>
<reference evidence="1" key="1">
    <citation type="submission" date="2021-03" db="EMBL/GenBank/DDBJ databases">
        <authorList>
            <consortium name="DOE Joint Genome Institute"/>
            <person name="Ahrendt S."/>
            <person name="Looney B.P."/>
            <person name="Miyauchi S."/>
            <person name="Morin E."/>
            <person name="Drula E."/>
            <person name="Courty P.E."/>
            <person name="Chicoki N."/>
            <person name="Fauchery L."/>
            <person name="Kohler A."/>
            <person name="Kuo A."/>
            <person name="Labutti K."/>
            <person name="Pangilinan J."/>
            <person name="Lipzen A."/>
            <person name="Riley R."/>
            <person name="Andreopoulos W."/>
            <person name="He G."/>
            <person name="Johnson J."/>
            <person name="Barry K.W."/>
            <person name="Grigoriev I.V."/>
            <person name="Nagy L."/>
            <person name="Hibbett D."/>
            <person name="Henrissat B."/>
            <person name="Matheny P.B."/>
            <person name="Labbe J."/>
            <person name="Martin F."/>
        </authorList>
    </citation>
    <scope>NUCLEOTIDE SEQUENCE</scope>
    <source>
        <strain evidence="1">HHB10654</strain>
    </source>
</reference>
<comment type="caution">
    <text evidence="1">The sequence shown here is derived from an EMBL/GenBank/DDBJ whole genome shotgun (WGS) entry which is preliminary data.</text>
</comment>
<gene>
    <name evidence="1" type="ORF">BV25DRAFT_1613288</name>
</gene>